<dbReference type="Proteomes" id="UP000319894">
    <property type="component" value="Unassembled WGS sequence"/>
</dbReference>
<dbReference type="PANTHER" id="PTHR46390">
    <property type="entry name" value="MANNOSE-1-PHOSPHATE GUANYLYLTRANSFERASE"/>
    <property type="match status" value="1"/>
</dbReference>
<feature type="domain" description="Nucleotidyl transferase" evidence="1">
    <location>
        <begin position="23"/>
        <end position="284"/>
    </location>
</feature>
<proteinExistence type="predicted"/>
<dbReference type="GO" id="GO:0004475">
    <property type="term" value="F:mannose-1-phosphate guanylyltransferase (GTP) activity"/>
    <property type="evidence" value="ECO:0007669"/>
    <property type="project" value="TreeGrafter"/>
</dbReference>
<dbReference type="InterPro" id="IPR005835">
    <property type="entry name" value="NTP_transferase_dom"/>
</dbReference>
<dbReference type="InterPro" id="IPR051161">
    <property type="entry name" value="Mannose-6P_isomerase_type2"/>
</dbReference>
<name>A0A554NAR1_9EURY</name>
<dbReference type="PANTHER" id="PTHR46390:SF1">
    <property type="entry name" value="MANNOSE-1-PHOSPHATE GUANYLYLTRANSFERASE"/>
    <property type="match status" value="1"/>
</dbReference>
<dbReference type="SUPFAM" id="SSF159283">
    <property type="entry name" value="Guanosine diphospho-D-mannose pyrophosphorylase/mannose-6-phosphate isomerase linker domain"/>
    <property type="match status" value="1"/>
</dbReference>
<dbReference type="Pfam" id="PF00483">
    <property type="entry name" value="NTP_transferase"/>
    <property type="match status" value="1"/>
</dbReference>
<keyword evidence="2" id="KW-0808">Transferase</keyword>
<evidence type="ECO:0000259" key="1">
    <source>
        <dbReference type="Pfam" id="PF00483"/>
    </source>
</evidence>
<dbReference type="SUPFAM" id="SSF53448">
    <property type="entry name" value="Nucleotide-diphospho-sugar transferases"/>
    <property type="match status" value="1"/>
</dbReference>
<organism evidence="2 3">
    <name type="scientific">Haloglomus irregulare</name>
    <dbReference type="NCBI Taxonomy" id="2234134"/>
    <lineage>
        <taxon>Archaea</taxon>
        <taxon>Methanobacteriati</taxon>
        <taxon>Methanobacteriota</taxon>
        <taxon>Stenosarchaea group</taxon>
        <taxon>Halobacteria</taxon>
        <taxon>Halobacteriales</taxon>
        <taxon>Natronomonadaceae</taxon>
        <taxon>Haloglomus</taxon>
    </lineage>
</organism>
<dbReference type="InParanoid" id="A0A554NAR1"/>
<comment type="caution">
    <text evidence="2">The sequence shown here is derived from an EMBL/GenBank/DDBJ whole genome shotgun (WGS) entry which is preliminary data.</text>
</comment>
<protein>
    <submittedName>
        <fullName evidence="2">Mannose-1-phosphate guanylyltransferase</fullName>
    </submittedName>
</protein>
<dbReference type="GO" id="GO:0009298">
    <property type="term" value="P:GDP-mannose biosynthetic process"/>
    <property type="evidence" value="ECO:0007669"/>
    <property type="project" value="TreeGrafter"/>
</dbReference>
<dbReference type="OrthoDB" id="5825at2157"/>
<evidence type="ECO:0000313" key="3">
    <source>
        <dbReference type="Proteomes" id="UP000319894"/>
    </source>
</evidence>
<sequence length="367" mass="38635">MSDNSAGTSDSEGPDDPERPLVAVVMAGGTGTRLYPASRPGREKQFLDFGTGRSLLARTLDRTGFADRTFVLASPATAERARGTVRESGHEATVLVEPAARDTGPALVYAAHRVREAVGDCVCCCLPSDHRVGDGFASTMTRAAAVAETTEGLVLLGIEPDAAAIGYGYLKPGEDRGGYHPVGRFYEKPDPGAAARYRQSGYLWNAGTFAWTPAALLRAARDSPLEPLADACERGVPEAGYDAVEAVSIDYAVLEPHAGADGDPGVFVVPATFDWDDLGTWDALDSLLGRDADDNVVADEGGSLVIDSEGCTVAAGPDAHVTLIDCEGLVVATDDDRTLVVPERRADRVGEVVAALRERGTYPERAE</sequence>
<dbReference type="RefSeq" id="WP_144261816.1">
    <property type="nucleotide sequence ID" value="NZ_QMDX01000004.1"/>
</dbReference>
<dbReference type="AlphaFoldDB" id="A0A554NAR1"/>
<gene>
    <name evidence="2" type="ORF">DP107_08970</name>
</gene>
<reference evidence="2 3" key="1">
    <citation type="submission" date="2018-06" db="EMBL/GenBank/DDBJ databases">
        <title>Natronomonas sp. F16-60 a new haloarchaeon isolated from a solar saltern of Isla Cristina, Huelva, Spain.</title>
        <authorList>
            <person name="Duran-Viseras A."/>
            <person name="Sanchez-Porro C."/>
            <person name="Ventosa A."/>
        </authorList>
    </citation>
    <scope>NUCLEOTIDE SEQUENCE [LARGE SCALE GENOMIC DNA]</scope>
    <source>
        <strain evidence="2 3">F16-60</strain>
    </source>
</reference>
<accession>A0A554NAR1</accession>
<evidence type="ECO:0000313" key="2">
    <source>
        <dbReference type="EMBL" id="TSD14442.1"/>
    </source>
</evidence>
<dbReference type="Gene3D" id="3.90.550.10">
    <property type="entry name" value="Spore Coat Polysaccharide Biosynthesis Protein SpsA, Chain A"/>
    <property type="match status" value="1"/>
</dbReference>
<keyword evidence="2" id="KW-0548">Nucleotidyltransferase</keyword>
<dbReference type="EMBL" id="QMDX01000004">
    <property type="protein sequence ID" value="TSD14442.1"/>
    <property type="molecule type" value="Genomic_DNA"/>
</dbReference>
<dbReference type="InterPro" id="IPR029044">
    <property type="entry name" value="Nucleotide-diphossugar_trans"/>
</dbReference>
<keyword evidence="3" id="KW-1185">Reference proteome</keyword>